<dbReference type="Pfam" id="PF00128">
    <property type="entry name" value="Alpha-amylase"/>
    <property type="match status" value="1"/>
</dbReference>
<evidence type="ECO:0000256" key="13">
    <source>
        <dbReference type="NCBIfam" id="TIGR02402"/>
    </source>
</evidence>
<evidence type="ECO:0000256" key="7">
    <source>
        <dbReference type="ARBA" id="ARBA00022801"/>
    </source>
</evidence>
<evidence type="ECO:0000256" key="8">
    <source>
        <dbReference type="ARBA" id="ARBA00023277"/>
    </source>
</evidence>
<dbReference type="GO" id="GO:0005992">
    <property type="term" value="P:trehalose biosynthetic process"/>
    <property type="evidence" value="ECO:0007669"/>
    <property type="project" value="UniProtKB-UniRule"/>
</dbReference>
<evidence type="ECO:0000256" key="5">
    <source>
        <dbReference type="ARBA" id="ARBA00015938"/>
    </source>
</evidence>
<dbReference type="InterPro" id="IPR017853">
    <property type="entry name" value="GH"/>
</dbReference>
<dbReference type="SUPFAM" id="SSF81296">
    <property type="entry name" value="E set domains"/>
    <property type="match status" value="1"/>
</dbReference>
<dbReference type="Pfam" id="PF02922">
    <property type="entry name" value="CBM_48"/>
    <property type="match status" value="1"/>
</dbReference>
<evidence type="ECO:0000256" key="17">
    <source>
        <dbReference type="SAM" id="MobiDB-lite"/>
    </source>
</evidence>
<dbReference type="SUPFAM" id="SSF51445">
    <property type="entry name" value="(Trans)glycosidases"/>
    <property type="match status" value="1"/>
</dbReference>
<keyword evidence="7 14" id="KW-0378">Hydrolase</keyword>
<evidence type="ECO:0000256" key="3">
    <source>
        <dbReference type="ARBA" id="ARBA00008061"/>
    </source>
</evidence>
<dbReference type="InterPro" id="IPR022567">
    <property type="entry name" value="DUF3459"/>
</dbReference>
<comment type="catalytic activity">
    <reaction evidence="12 14">
        <text>hydrolysis of (1-&gt;4)-alpha-D-glucosidic linkage in 4-alpha-D-[(1-&gt;4)-alpha-D-glucanosyl]n trehalose to yield trehalose and (1-&gt;4)-alpha-D-glucan.</text>
        <dbReference type="EC" id="3.2.1.141"/>
    </reaction>
</comment>
<dbReference type="UniPathway" id="UPA00299"/>
<keyword evidence="20" id="KW-1185">Reference proteome</keyword>
<dbReference type="CDD" id="cd11325">
    <property type="entry name" value="AmyAc_GTHase"/>
    <property type="match status" value="1"/>
</dbReference>
<dbReference type="AlphaFoldDB" id="A0A5B8SSL0"/>
<keyword evidence="9 14" id="KW-0326">Glycosidase</keyword>
<evidence type="ECO:0000256" key="16">
    <source>
        <dbReference type="PIRSR" id="PIRSR006337-3"/>
    </source>
</evidence>
<feature type="site" description="Transition state stabilizer" evidence="16">
    <location>
        <position position="394"/>
    </location>
</feature>
<dbReference type="InterPro" id="IPR013783">
    <property type="entry name" value="Ig-like_fold"/>
</dbReference>
<feature type="domain" description="Glycosyl hydrolase family 13 catalytic" evidence="18">
    <location>
        <begin position="138"/>
        <end position="460"/>
    </location>
</feature>
<name>A0A5B8SSL0_9GAMM</name>
<evidence type="ECO:0000259" key="18">
    <source>
        <dbReference type="SMART" id="SM00642"/>
    </source>
</evidence>
<protein>
    <recommendedName>
        <fullName evidence="5 13">Malto-oligosyltrehalose trehalohydrolase</fullName>
        <shortName evidence="14">MTHase</shortName>
        <ecNumber evidence="4 13">3.2.1.141</ecNumber>
    </recommendedName>
    <alternativeName>
        <fullName evidence="11 14">4-alpha-D-((1-&gt;4)-alpha-D-glucano)trehalose trehalohydrolase</fullName>
    </alternativeName>
    <alternativeName>
        <fullName evidence="10 14">Maltooligosyl trehalose trehalohydrolase</fullName>
    </alternativeName>
</protein>
<comment type="pathway">
    <text evidence="2 14">Glycan biosynthesis; trehalose biosynthesis.</text>
</comment>
<keyword evidence="8" id="KW-0119">Carbohydrate metabolism</keyword>
<evidence type="ECO:0000256" key="2">
    <source>
        <dbReference type="ARBA" id="ARBA00005199"/>
    </source>
</evidence>
<evidence type="ECO:0000256" key="11">
    <source>
        <dbReference type="ARBA" id="ARBA00033284"/>
    </source>
</evidence>
<dbReference type="OrthoDB" id="9800174at2"/>
<dbReference type="SMART" id="SM00642">
    <property type="entry name" value="Aamy"/>
    <property type="match status" value="1"/>
</dbReference>
<accession>A0A5B8SSL0</accession>
<dbReference type="Gene3D" id="2.60.40.10">
    <property type="entry name" value="Immunoglobulins"/>
    <property type="match status" value="1"/>
</dbReference>
<comment type="subcellular location">
    <subcellularLocation>
        <location evidence="1 15">Cytoplasm</location>
    </subcellularLocation>
</comment>
<dbReference type="InterPro" id="IPR012768">
    <property type="entry name" value="Trehalose_TreZ"/>
</dbReference>
<dbReference type="Gene3D" id="3.20.20.80">
    <property type="entry name" value="Glycosidases"/>
    <property type="match status" value="1"/>
</dbReference>
<gene>
    <name evidence="19" type="primary">treZ</name>
    <name evidence="19" type="ORF">FGL86_11755</name>
</gene>
<dbReference type="EMBL" id="CP042382">
    <property type="protein sequence ID" value="QEA39676.1"/>
    <property type="molecule type" value="Genomic_DNA"/>
</dbReference>
<dbReference type="InterPro" id="IPR014756">
    <property type="entry name" value="Ig_E-set"/>
</dbReference>
<dbReference type="RefSeq" id="WP_147184724.1">
    <property type="nucleotide sequence ID" value="NZ_CP042382.1"/>
</dbReference>
<evidence type="ECO:0000256" key="1">
    <source>
        <dbReference type="ARBA" id="ARBA00004496"/>
    </source>
</evidence>
<evidence type="ECO:0000256" key="4">
    <source>
        <dbReference type="ARBA" id="ARBA00012268"/>
    </source>
</evidence>
<evidence type="ECO:0000256" key="12">
    <source>
        <dbReference type="ARBA" id="ARBA00034013"/>
    </source>
</evidence>
<reference evidence="19 20" key="1">
    <citation type="submission" date="2019-06" db="EMBL/GenBank/DDBJ databases">
        <title>Genome analyses of bacteria isolated from kimchi.</title>
        <authorList>
            <person name="Lee S."/>
            <person name="Ahn S."/>
            <person name="Roh S."/>
        </authorList>
    </citation>
    <scope>NUCLEOTIDE SEQUENCE [LARGE SCALE GENOMIC DNA]</scope>
    <source>
        <strain evidence="19 20">CBA4606</strain>
    </source>
</reference>
<evidence type="ECO:0000256" key="15">
    <source>
        <dbReference type="PIRSR" id="PIRSR006337-1"/>
    </source>
</evidence>
<dbReference type="Gene3D" id="1.10.10.760">
    <property type="entry name" value="E-set domains of sugar-utilizing enzymes"/>
    <property type="match status" value="1"/>
</dbReference>
<dbReference type="EC" id="3.2.1.141" evidence="4 13"/>
<evidence type="ECO:0000313" key="20">
    <source>
        <dbReference type="Proteomes" id="UP000321272"/>
    </source>
</evidence>
<proteinExistence type="inferred from homology"/>
<evidence type="ECO:0000313" key="19">
    <source>
        <dbReference type="EMBL" id="QEA39676.1"/>
    </source>
</evidence>
<comment type="similarity">
    <text evidence="3 14">Belongs to the glycosyl hydrolase 13 family.</text>
</comment>
<organism evidence="19 20">
    <name type="scientific">Pistricoccus aurantiacus</name>
    <dbReference type="NCBI Taxonomy" id="1883414"/>
    <lineage>
        <taxon>Bacteria</taxon>
        <taxon>Pseudomonadati</taxon>
        <taxon>Pseudomonadota</taxon>
        <taxon>Gammaproteobacteria</taxon>
        <taxon>Oceanospirillales</taxon>
        <taxon>Halomonadaceae</taxon>
        <taxon>Pistricoccus</taxon>
    </lineage>
</organism>
<dbReference type="InterPro" id="IPR006047">
    <property type="entry name" value="GH13_cat_dom"/>
</dbReference>
<evidence type="ECO:0000256" key="9">
    <source>
        <dbReference type="ARBA" id="ARBA00023295"/>
    </source>
</evidence>
<dbReference type="PANTHER" id="PTHR43651:SF11">
    <property type="entry name" value="MALTO-OLIGOSYLTREHALOSE TREHALOHYDROLASE"/>
    <property type="match status" value="1"/>
</dbReference>
<evidence type="ECO:0000256" key="6">
    <source>
        <dbReference type="ARBA" id="ARBA00022490"/>
    </source>
</evidence>
<evidence type="ECO:0000256" key="14">
    <source>
        <dbReference type="PIRNR" id="PIRNR006337"/>
    </source>
</evidence>
<dbReference type="NCBIfam" id="TIGR02402">
    <property type="entry name" value="trehalose_TreZ"/>
    <property type="match status" value="1"/>
</dbReference>
<evidence type="ECO:0000256" key="10">
    <source>
        <dbReference type="ARBA" id="ARBA00032057"/>
    </source>
</evidence>
<dbReference type="GO" id="GO:0005737">
    <property type="term" value="C:cytoplasm"/>
    <property type="evidence" value="ECO:0007669"/>
    <property type="project" value="UniProtKB-SubCell"/>
</dbReference>
<dbReference type="PANTHER" id="PTHR43651">
    <property type="entry name" value="1,4-ALPHA-GLUCAN-BRANCHING ENZYME"/>
    <property type="match status" value="1"/>
</dbReference>
<feature type="active site" description="Proton donor" evidence="15">
    <location>
        <position position="304"/>
    </location>
</feature>
<dbReference type="KEGG" id="paur:FGL86_11755"/>
<dbReference type="Pfam" id="PF11941">
    <property type="entry name" value="DUF3459"/>
    <property type="match status" value="1"/>
</dbReference>
<dbReference type="InterPro" id="IPR044901">
    <property type="entry name" value="Trehalose_TreZ_E-set_sf"/>
</dbReference>
<dbReference type="PIRSF" id="PIRSF006337">
    <property type="entry name" value="Trehalose_TreZ"/>
    <property type="match status" value="1"/>
</dbReference>
<dbReference type="CDD" id="cd02853">
    <property type="entry name" value="E_set_MTHase_like_N"/>
    <property type="match status" value="1"/>
</dbReference>
<dbReference type="Proteomes" id="UP000321272">
    <property type="component" value="Chromosome"/>
</dbReference>
<dbReference type="GO" id="GO:0033942">
    <property type="term" value="F:4-alpha-D-(1-&gt;4)-alpha-D-glucanotrehalose trehalohydrolase activity"/>
    <property type="evidence" value="ECO:0007669"/>
    <property type="project" value="UniProtKB-EC"/>
</dbReference>
<sequence length="620" mass="69752">MKQQNVRSSASLSFTSTYGAQLLDDGHTRFCLWAPDAHRVELELEDAPAQAMQRLDDGAFELTVDCPPGSRYRYRVITAENAEGMAIPDPAARAQDEDVNGPSLVVDPGSHLWRHTDWRGRPWQESVIYEVHVGLLGGFAGVQRYLPYLVELGVTAIELMPVAEFPGGRNWGYDGVLPYAVEADYGSPGELKTLIDAAHGQGLMVFLDVVYNHFGPDGNYLASYAGGFFRQDLITPWGASIDFRAPQVRRYFIDNALMWLQEYRFDGLRFDAVHAISERDFLMEMAKAIRAHIDPERHVHLVLENEVNSASLLGEGHYDAQWNDDWHNVMHVLLTGEGEGYYAGFTENPTQKLARCLSEGFIYQGEDTPKGHARGEPSAHLPPSAFVIFLQNHDQIGNRALGERLSTLADPDALAAATLLLLLSPMVPLLFMGEEWGSEQPFLFFTSHKRELAEAVREGRRGEFADFPAFRDEAARERIPDPNDPATYERSRLDFDSREDPPHAAWLERYRHWLKLRHHHLVPHLAGTRSLSAKVLGEKALLARWRLGNDDTLTILLNLRDDPLGLDEKPSAYCLAESRSGVAKTARQGWLAPRSASAWLREREDKESGSMERESKERSV</sequence>
<feature type="active site" description="Nucleophile" evidence="15">
    <location>
        <position position="271"/>
    </location>
</feature>
<keyword evidence="6" id="KW-0963">Cytoplasm</keyword>
<dbReference type="InterPro" id="IPR004193">
    <property type="entry name" value="Glyco_hydro_13_N"/>
</dbReference>
<feature type="region of interest" description="Disordered" evidence="17">
    <location>
        <begin position="601"/>
        <end position="620"/>
    </location>
</feature>